<evidence type="ECO:0000313" key="2">
    <source>
        <dbReference type="EMBL" id="ASK61025.1"/>
    </source>
</evidence>
<dbReference type="EMBL" id="CP022315">
    <property type="protein sequence ID" value="ASK61025.1"/>
    <property type="molecule type" value="Genomic_DNA"/>
</dbReference>
<dbReference type="Pfam" id="PF00581">
    <property type="entry name" value="Rhodanese"/>
    <property type="match status" value="1"/>
</dbReference>
<dbReference type="RefSeq" id="WP_089060302.1">
    <property type="nucleotide sequence ID" value="NZ_CP022315.1"/>
</dbReference>
<dbReference type="AlphaFoldDB" id="A0A220TZ49"/>
<dbReference type="PROSITE" id="PS50206">
    <property type="entry name" value="RHODANESE_3"/>
    <property type="match status" value="1"/>
</dbReference>
<dbReference type="Proteomes" id="UP000198312">
    <property type="component" value="Chromosome"/>
</dbReference>
<dbReference type="InterPro" id="IPR036873">
    <property type="entry name" value="Rhodanese-like_dom_sf"/>
</dbReference>
<keyword evidence="3" id="KW-1185">Reference proteome</keyword>
<dbReference type="InterPro" id="IPR001763">
    <property type="entry name" value="Rhodanese-like_dom"/>
</dbReference>
<feature type="domain" description="Rhodanese" evidence="1">
    <location>
        <begin position="39"/>
        <end position="120"/>
    </location>
</feature>
<dbReference type="PANTHER" id="PTHR43031">
    <property type="entry name" value="FAD-DEPENDENT OXIDOREDUCTASE"/>
    <property type="match status" value="1"/>
</dbReference>
<evidence type="ECO:0000259" key="1">
    <source>
        <dbReference type="PROSITE" id="PS50206"/>
    </source>
</evidence>
<gene>
    <name evidence="2" type="ORF">CFK37_01750</name>
</gene>
<dbReference type="OrthoDB" id="9800872at2"/>
<dbReference type="InterPro" id="IPR050229">
    <property type="entry name" value="GlpE_sulfurtransferase"/>
</dbReference>
<dbReference type="SUPFAM" id="SSF52821">
    <property type="entry name" value="Rhodanese/Cell cycle control phosphatase"/>
    <property type="match status" value="1"/>
</dbReference>
<name>A0A220TZ49_9BACI</name>
<organism evidence="2 3">
    <name type="scientific">Virgibacillus phasianinus</name>
    <dbReference type="NCBI Taxonomy" id="2017483"/>
    <lineage>
        <taxon>Bacteria</taxon>
        <taxon>Bacillati</taxon>
        <taxon>Bacillota</taxon>
        <taxon>Bacilli</taxon>
        <taxon>Bacillales</taxon>
        <taxon>Bacillaceae</taxon>
        <taxon>Virgibacillus</taxon>
    </lineage>
</organism>
<dbReference type="PANTHER" id="PTHR43031:SF1">
    <property type="entry name" value="PYRIDINE NUCLEOTIDE-DISULPHIDE OXIDOREDUCTASE"/>
    <property type="match status" value="1"/>
</dbReference>
<protein>
    <submittedName>
        <fullName evidence="2">Rhodanese</fullName>
    </submittedName>
</protein>
<reference evidence="2 3" key="1">
    <citation type="submission" date="2017-07" db="EMBL/GenBank/DDBJ databases">
        <title>Virgibacillus sp. LM2416.</title>
        <authorList>
            <person name="Tak E.J."/>
            <person name="Bae J.-W."/>
        </authorList>
    </citation>
    <scope>NUCLEOTIDE SEQUENCE [LARGE SCALE GENOMIC DNA]</scope>
    <source>
        <strain evidence="2 3">LM2416</strain>
    </source>
</reference>
<proteinExistence type="predicted"/>
<dbReference type="SMART" id="SM00450">
    <property type="entry name" value="RHOD"/>
    <property type="match status" value="1"/>
</dbReference>
<accession>A0A220TZ49</accession>
<evidence type="ECO:0000313" key="3">
    <source>
        <dbReference type="Proteomes" id="UP000198312"/>
    </source>
</evidence>
<dbReference type="KEGG" id="vil:CFK37_01750"/>
<dbReference type="CDD" id="cd00158">
    <property type="entry name" value="RHOD"/>
    <property type="match status" value="1"/>
</dbReference>
<sequence length="123" mass="13939">MENILVIILAAVFYLLLKRIMPVVGVRHKTPAELKVKLKDKDMQFIDVRPSDAFRQDYIPGFENIPLNELSAGIQKLERGNEIVLISDNPRGMKKASAKLKRRGFRYVTTVQGGIESWQEGGN</sequence>
<dbReference type="Gene3D" id="3.40.250.10">
    <property type="entry name" value="Rhodanese-like domain"/>
    <property type="match status" value="1"/>
</dbReference>